<proteinExistence type="predicted"/>
<dbReference type="Proteomes" id="UP000709295">
    <property type="component" value="Unassembled WGS sequence"/>
</dbReference>
<organism evidence="1 2">
    <name type="scientific">Phytophthora aleatoria</name>
    <dbReference type="NCBI Taxonomy" id="2496075"/>
    <lineage>
        <taxon>Eukaryota</taxon>
        <taxon>Sar</taxon>
        <taxon>Stramenopiles</taxon>
        <taxon>Oomycota</taxon>
        <taxon>Peronosporomycetes</taxon>
        <taxon>Peronosporales</taxon>
        <taxon>Peronosporaceae</taxon>
        <taxon>Phytophthora</taxon>
    </lineage>
</organism>
<dbReference type="EMBL" id="JAENGY010002047">
    <property type="protein sequence ID" value="KAG6945681.1"/>
    <property type="molecule type" value="Genomic_DNA"/>
</dbReference>
<keyword evidence="2" id="KW-1185">Reference proteome</keyword>
<comment type="caution">
    <text evidence="1">The sequence shown here is derived from an EMBL/GenBank/DDBJ whole genome shotgun (WGS) entry which is preliminary data.</text>
</comment>
<reference evidence="1" key="1">
    <citation type="submission" date="2021-01" db="EMBL/GenBank/DDBJ databases">
        <title>Phytophthora aleatoria, a newly-described species from Pinus radiata is distinct from Phytophthora cactorum isolates based on comparative genomics.</title>
        <authorList>
            <person name="Mcdougal R."/>
            <person name="Panda P."/>
            <person name="Williams N."/>
            <person name="Studholme D.J."/>
        </authorList>
    </citation>
    <scope>NUCLEOTIDE SEQUENCE</scope>
    <source>
        <strain evidence="1">NZFS 4037</strain>
    </source>
</reference>
<protein>
    <submittedName>
        <fullName evidence="1">Uncharacterized protein</fullName>
    </submittedName>
</protein>
<dbReference type="AlphaFoldDB" id="A0A8J5M218"/>
<evidence type="ECO:0000313" key="2">
    <source>
        <dbReference type="Proteomes" id="UP000709295"/>
    </source>
</evidence>
<evidence type="ECO:0000313" key="1">
    <source>
        <dbReference type="EMBL" id="KAG6945681.1"/>
    </source>
</evidence>
<sequence length="83" mass="9247">LQQETNRTQLIQAVADAVGDLIEAVTSITLAINHDTRDVPPSRPVDIMPCEDKVFRDLLVPHRAKLQASFGIAAAEEIWNQRK</sequence>
<feature type="non-terminal residue" evidence="1">
    <location>
        <position position="1"/>
    </location>
</feature>
<gene>
    <name evidence="1" type="ORF">JG688_00016442</name>
</gene>
<accession>A0A8J5M218</accession>
<name>A0A8J5M218_9STRA</name>